<feature type="domain" description="Glycosyl transferase family 1" evidence="1">
    <location>
        <begin position="188"/>
        <end position="341"/>
    </location>
</feature>
<dbReference type="InterPro" id="IPR001296">
    <property type="entry name" value="Glyco_trans_1"/>
</dbReference>
<dbReference type="Pfam" id="PF13439">
    <property type="entry name" value="Glyco_transf_4"/>
    <property type="match status" value="1"/>
</dbReference>
<feature type="domain" description="Glycosyltransferase subfamily 4-like N-terminal" evidence="2">
    <location>
        <begin position="21"/>
        <end position="172"/>
    </location>
</feature>
<evidence type="ECO:0000313" key="3">
    <source>
        <dbReference type="EMBL" id="QWF70868.1"/>
    </source>
</evidence>
<keyword evidence="4" id="KW-1185">Reference proteome</keyword>
<protein>
    <submittedName>
        <fullName evidence="3">Glycosyltransferase family 4 protein</fullName>
    </submittedName>
</protein>
<reference evidence="3" key="1">
    <citation type="submission" date="2021-04" db="EMBL/GenBank/DDBJ databases">
        <title>Draft genome sequence data of methanotrophic Methylovulum sp. strain S1L and Methylomonas sp. strain S2AM isolated from boreal lake water columns.</title>
        <authorList>
            <person name="Rissanen A.J."/>
            <person name="Mangayil R."/>
            <person name="Svenning M.M."/>
            <person name="Khanongnuch R."/>
        </authorList>
    </citation>
    <scope>NUCLEOTIDE SEQUENCE</scope>
    <source>
        <strain evidence="3">S2AM</strain>
    </source>
</reference>
<dbReference type="PANTHER" id="PTHR45947:SF3">
    <property type="entry name" value="SULFOQUINOVOSYL TRANSFERASE SQD2"/>
    <property type="match status" value="1"/>
</dbReference>
<dbReference type="Proteomes" id="UP000676649">
    <property type="component" value="Chromosome"/>
</dbReference>
<sequence length="388" mass="44553">MKIVILQPMLKVYRVSLYTLLYQQLTEQGHELRIVFGTPSRQEQLRGDNIILDNNFCFFEKSYWLFTNKLHILPKAVEHILWADLVITEQANKHLHNYLLLVLRWILHKPYAFWGHGLNRQATPHSINEFFKKKLAKQTDWWFAYTQSVADYLQALDFNKNHITVLNNSIDTLEFKQALQNTSTAEIQAFKQQYNIAEDAQIALFCGSLHQYKKIDFLLNSAESIKEKLPKFVLLVGGTGEESTTLANYASHDDFIIPIGWLNNKTKSLAFKCAEMLLNPGMVGLVILDAFCAGLPLLTTKQNQHSPEIDYLQHDFNGLICEFDQQAYVELVVSTFSTPEKLTLLQHNALLSSEAYSIEKMAENFANGIANFSARRHSKQNNIHNTPT</sequence>
<dbReference type="PANTHER" id="PTHR45947">
    <property type="entry name" value="SULFOQUINOVOSYL TRANSFERASE SQD2"/>
    <property type="match status" value="1"/>
</dbReference>
<proteinExistence type="predicted"/>
<evidence type="ECO:0000259" key="2">
    <source>
        <dbReference type="Pfam" id="PF13439"/>
    </source>
</evidence>
<dbReference type="GO" id="GO:0016757">
    <property type="term" value="F:glycosyltransferase activity"/>
    <property type="evidence" value="ECO:0007669"/>
    <property type="project" value="InterPro"/>
</dbReference>
<organism evidence="3 4">
    <name type="scientific">Methylomonas paludis</name>
    <dbReference type="NCBI Taxonomy" id="1173101"/>
    <lineage>
        <taxon>Bacteria</taxon>
        <taxon>Pseudomonadati</taxon>
        <taxon>Pseudomonadota</taxon>
        <taxon>Gammaproteobacteria</taxon>
        <taxon>Methylococcales</taxon>
        <taxon>Methylococcaceae</taxon>
        <taxon>Methylomonas</taxon>
    </lineage>
</organism>
<dbReference type="AlphaFoldDB" id="A0A975MN09"/>
<dbReference type="SUPFAM" id="SSF53756">
    <property type="entry name" value="UDP-Glycosyltransferase/glycogen phosphorylase"/>
    <property type="match status" value="1"/>
</dbReference>
<dbReference type="Pfam" id="PF00534">
    <property type="entry name" value="Glycos_transf_1"/>
    <property type="match status" value="1"/>
</dbReference>
<dbReference type="KEGG" id="mpad:KEF85_16410"/>
<evidence type="ECO:0000313" key="4">
    <source>
        <dbReference type="Proteomes" id="UP000676649"/>
    </source>
</evidence>
<dbReference type="EMBL" id="CP073754">
    <property type="protein sequence ID" value="QWF70868.1"/>
    <property type="molecule type" value="Genomic_DNA"/>
</dbReference>
<evidence type="ECO:0000259" key="1">
    <source>
        <dbReference type="Pfam" id="PF00534"/>
    </source>
</evidence>
<dbReference type="InterPro" id="IPR028098">
    <property type="entry name" value="Glyco_trans_4-like_N"/>
</dbReference>
<name>A0A975MN09_9GAMM</name>
<dbReference type="CDD" id="cd03801">
    <property type="entry name" value="GT4_PimA-like"/>
    <property type="match status" value="1"/>
</dbReference>
<gene>
    <name evidence="3" type="ORF">KEF85_16410</name>
</gene>
<accession>A0A975MN09</accession>
<dbReference type="RefSeq" id="WP_215582349.1">
    <property type="nucleotide sequence ID" value="NZ_CP073754.1"/>
</dbReference>
<dbReference type="InterPro" id="IPR050194">
    <property type="entry name" value="Glycosyltransferase_grp1"/>
</dbReference>
<dbReference type="Gene3D" id="3.40.50.2000">
    <property type="entry name" value="Glycogen Phosphorylase B"/>
    <property type="match status" value="2"/>
</dbReference>